<organism evidence="2 3">
    <name type="scientific">Actinomyces bowdenii</name>
    <dbReference type="NCBI Taxonomy" id="131109"/>
    <lineage>
        <taxon>Bacteria</taxon>
        <taxon>Bacillati</taxon>
        <taxon>Actinomycetota</taxon>
        <taxon>Actinomycetes</taxon>
        <taxon>Actinomycetales</taxon>
        <taxon>Actinomycetaceae</taxon>
        <taxon>Actinomyces</taxon>
    </lineage>
</organism>
<sequence length="47" mass="5016">MPAGRALDARPPPAAGAPAPLHIFSRHRQDSDLKNRGIMRINQAVGS</sequence>
<proteinExistence type="predicted"/>
<evidence type="ECO:0000313" key="2">
    <source>
        <dbReference type="EMBL" id="NYS69123.1"/>
    </source>
</evidence>
<dbReference type="Proteomes" id="UP000572528">
    <property type="component" value="Unassembled WGS sequence"/>
</dbReference>
<dbReference type="EMBL" id="JACBXV010000067">
    <property type="protein sequence ID" value="NYS69123.1"/>
    <property type="molecule type" value="Genomic_DNA"/>
</dbReference>
<reference evidence="2 3" key="1">
    <citation type="submission" date="2020-07" db="EMBL/GenBank/DDBJ databases">
        <title>MOT database genomes.</title>
        <authorList>
            <person name="Joseph S."/>
            <person name="Aduse-Opoku J."/>
            <person name="Hashim A."/>
            <person name="Wade W."/>
            <person name="Curtis M."/>
        </authorList>
    </citation>
    <scope>NUCLEOTIDE SEQUENCE [LARGE SCALE GENOMIC DNA]</scope>
    <source>
        <strain evidence="2 3">WMus004</strain>
    </source>
</reference>
<comment type="caution">
    <text evidence="2">The sequence shown here is derived from an EMBL/GenBank/DDBJ whole genome shotgun (WGS) entry which is preliminary data.</text>
</comment>
<accession>A0A853EIB3</accession>
<dbReference type="AlphaFoldDB" id="A0A853EIB3"/>
<dbReference type="RefSeq" id="WP_179900420.1">
    <property type="nucleotide sequence ID" value="NZ_JACBXV010000067.1"/>
</dbReference>
<name>A0A853EIB3_9ACTO</name>
<evidence type="ECO:0000313" key="3">
    <source>
        <dbReference type="Proteomes" id="UP000572528"/>
    </source>
</evidence>
<feature type="region of interest" description="Disordered" evidence="1">
    <location>
        <begin position="1"/>
        <end position="20"/>
    </location>
</feature>
<gene>
    <name evidence="2" type="ORF">HZZ05_06255</name>
</gene>
<protein>
    <submittedName>
        <fullName evidence="2">Uncharacterized protein</fullName>
    </submittedName>
</protein>
<evidence type="ECO:0000256" key="1">
    <source>
        <dbReference type="SAM" id="MobiDB-lite"/>
    </source>
</evidence>